<reference evidence="3 4" key="1">
    <citation type="journal article" date="2014" name="BMC Genomics">
        <title>Comparative genome sequencing reveals chemotype-specific gene clusters in the toxigenic black mold Stachybotrys.</title>
        <authorList>
            <person name="Semeiks J."/>
            <person name="Borek D."/>
            <person name="Otwinowski Z."/>
            <person name="Grishin N.V."/>
        </authorList>
    </citation>
    <scope>NUCLEOTIDE SEQUENCE [LARGE SCALE GENOMIC DNA]</scope>
    <source>
        <strain evidence="4">CBS 109288 / IBT 7711</strain>
    </source>
</reference>
<dbReference type="PANTHER" id="PTHR13349">
    <property type="entry name" value="TRANSLATION MACHINERY-ASSOCIATED PROTEIN 16"/>
    <property type="match status" value="1"/>
</dbReference>
<dbReference type="Gene3D" id="1.20.1440.170">
    <property type="entry name" value="Translation machinery-associated protein 16-like"/>
    <property type="match status" value="1"/>
</dbReference>
<keyword evidence="4" id="KW-1185">Reference proteome</keyword>
<dbReference type="EMBL" id="KL648598">
    <property type="protein sequence ID" value="KEY67884.1"/>
    <property type="molecule type" value="Genomic_DNA"/>
</dbReference>
<evidence type="ECO:0000313" key="3">
    <source>
        <dbReference type="EMBL" id="KEY67884.1"/>
    </source>
</evidence>
<dbReference type="PANTHER" id="PTHR13349:SF2">
    <property type="entry name" value="TRANSLATION MACHINERY-ASSOCIATED PROTEIN 16"/>
    <property type="match status" value="1"/>
</dbReference>
<feature type="compositionally biased region" description="Basic residues" evidence="2">
    <location>
        <begin position="1"/>
        <end position="17"/>
    </location>
</feature>
<proteinExistence type="inferred from homology"/>
<evidence type="ECO:0000256" key="2">
    <source>
        <dbReference type="SAM" id="MobiDB-lite"/>
    </source>
</evidence>
<dbReference type="AlphaFoldDB" id="A0A084ARF5"/>
<dbReference type="GO" id="GO:0005634">
    <property type="term" value="C:nucleus"/>
    <property type="evidence" value="ECO:0007669"/>
    <property type="project" value="TreeGrafter"/>
</dbReference>
<evidence type="ECO:0000313" key="4">
    <source>
        <dbReference type="Proteomes" id="UP000028045"/>
    </source>
</evidence>
<dbReference type="Proteomes" id="UP000028045">
    <property type="component" value="Unassembled WGS sequence"/>
</dbReference>
<name>A0A084ARF5_STACB</name>
<dbReference type="InterPro" id="IPR021346">
    <property type="entry name" value="Tma16"/>
</dbReference>
<dbReference type="HOGENOM" id="CLU_106785_1_0_1"/>
<dbReference type="Pfam" id="PF11176">
    <property type="entry name" value="Tma16"/>
    <property type="match status" value="1"/>
</dbReference>
<organism evidence="3 4">
    <name type="scientific">Stachybotrys chartarum (strain CBS 109288 / IBT 7711)</name>
    <name type="common">Toxic black mold</name>
    <name type="synonym">Stilbospora chartarum</name>
    <dbReference type="NCBI Taxonomy" id="1280523"/>
    <lineage>
        <taxon>Eukaryota</taxon>
        <taxon>Fungi</taxon>
        <taxon>Dikarya</taxon>
        <taxon>Ascomycota</taxon>
        <taxon>Pezizomycotina</taxon>
        <taxon>Sordariomycetes</taxon>
        <taxon>Hypocreomycetidae</taxon>
        <taxon>Hypocreales</taxon>
        <taxon>Stachybotryaceae</taxon>
        <taxon>Stachybotrys</taxon>
    </lineage>
</organism>
<accession>A0A084ARF5</accession>
<protein>
    <recommendedName>
        <fullName evidence="5">Translation machinery-associated protein 16</fullName>
    </recommendedName>
</protein>
<dbReference type="OrthoDB" id="270284at2759"/>
<sequence>MPSTLHKTRKQISKKRNGVVNALHEKSRDSLRLHKAGVRDQRLEKLAAARSKKEQPIVERVAFFQDGMREKGGGALELSVIQELISSFILQYVEEYSELKKSRHSNRPASAREDLLKLKVSALETEYKQGFVIPDLTTAESAAQLERWEGSWSYLTTLSWIKVTKDGQSRASELPSKGIN</sequence>
<evidence type="ECO:0008006" key="5">
    <source>
        <dbReference type="Google" id="ProtNLM"/>
    </source>
</evidence>
<gene>
    <name evidence="3" type="ORF">S7711_02095</name>
</gene>
<evidence type="ECO:0000256" key="1">
    <source>
        <dbReference type="ARBA" id="ARBA00034127"/>
    </source>
</evidence>
<dbReference type="InterPro" id="IPR038356">
    <property type="entry name" value="Tma16_sf"/>
</dbReference>
<comment type="similarity">
    <text evidence="1">Belongs to the TMA16 family.</text>
</comment>
<feature type="region of interest" description="Disordered" evidence="2">
    <location>
        <begin position="1"/>
        <end position="26"/>
    </location>
</feature>